<dbReference type="GO" id="GO:0000324">
    <property type="term" value="C:fungal-type vacuole"/>
    <property type="evidence" value="ECO:0007669"/>
    <property type="project" value="TreeGrafter"/>
</dbReference>
<reference evidence="5" key="1">
    <citation type="submission" date="2022-07" db="EMBL/GenBank/DDBJ databases">
        <title>Phylogenomic reconstructions and comparative analyses of Kickxellomycotina fungi.</title>
        <authorList>
            <person name="Reynolds N.K."/>
            <person name="Stajich J.E."/>
            <person name="Barry K."/>
            <person name="Grigoriev I.V."/>
            <person name="Crous P."/>
            <person name="Smith M.E."/>
        </authorList>
    </citation>
    <scope>NUCLEOTIDE SEQUENCE</scope>
    <source>
        <strain evidence="5">RSA 476</strain>
    </source>
</reference>
<organism evidence="5 6">
    <name type="scientific">Coemansia aciculifera</name>
    <dbReference type="NCBI Taxonomy" id="417176"/>
    <lineage>
        <taxon>Eukaryota</taxon>
        <taxon>Fungi</taxon>
        <taxon>Fungi incertae sedis</taxon>
        <taxon>Zoopagomycota</taxon>
        <taxon>Kickxellomycotina</taxon>
        <taxon>Kickxellomycetes</taxon>
        <taxon>Kickxellales</taxon>
        <taxon>Kickxellaceae</taxon>
        <taxon>Coemansia</taxon>
    </lineage>
</organism>
<dbReference type="AlphaFoldDB" id="A0A9W8IKF3"/>
<dbReference type="SUPFAM" id="SSF56300">
    <property type="entry name" value="Metallo-dependent phosphatases"/>
    <property type="match status" value="1"/>
</dbReference>
<keyword evidence="1 5" id="KW-0378">Hydrolase</keyword>
<dbReference type="InterPro" id="IPR029052">
    <property type="entry name" value="Metallo-depent_PP-like"/>
</dbReference>
<dbReference type="EMBL" id="JANBUY010000179">
    <property type="protein sequence ID" value="KAJ2862223.1"/>
    <property type="molecule type" value="Genomic_DNA"/>
</dbReference>
<evidence type="ECO:0000256" key="1">
    <source>
        <dbReference type="ARBA" id="ARBA00022801"/>
    </source>
</evidence>
<dbReference type="GO" id="GO:0005615">
    <property type="term" value="C:extracellular space"/>
    <property type="evidence" value="ECO:0007669"/>
    <property type="project" value="TreeGrafter"/>
</dbReference>
<sequence>MSSTYNNSESTALLSSGSSCSRRSRLASCSRGVWAVTAIATLATLAVIAMAWAMLATNDLNGGGGDKGDRRLNSTSVGRFIHITDLHVDPNYKDGATAYSQCHRVPKTSDHSDDSSLTGRFGRPNAKCDSPVALINTTSAYLRRQWSQKVDFVAWTGDSGRHDGDAEFPRTLDEIIEQNAIAAQSLRHAFGSHIPIVPNVGNNDVSPHNELPGPGHKRARRTFRQLAHAWGGLVPDDQLATFHYGGYFARDLADYPQGGGGLTALSVNTMYWYRANAKVGGCKAKDSPGLAQLAWIRWQIRRARERGRDLVILGHVAPNQDNYRPSCYHGYMRTVAQIVPPPGPHSPPIIHAQLFGHSNVDAWAFVGPDADWASPTNNTASDSRLWWERQVDEEEGRFGELIHGVWSEEEQSMRSETTVPDERDWATMEDDSPPVRPAVPGDFVETLLREYERVIMQTPRHPRLGVTTISPSVIPKLLPAFRVFHYLRHTDSAWRHLPPGTLLDYDVYTANLYSHNKKAPPVDGFYQRLYRFSDVYGINDLSVDSYVRWARRLLTSKSMRKRFRALTFLDM</sequence>
<evidence type="ECO:0000313" key="5">
    <source>
        <dbReference type="EMBL" id="KAJ2862223.1"/>
    </source>
</evidence>
<keyword evidence="4" id="KW-0472">Membrane</keyword>
<dbReference type="GO" id="GO:0006798">
    <property type="term" value="P:polyphosphate catabolic process"/>
    <property type="evidence" value="ECO:0007669"/>
    <property type="project" value="TreeGrafter"/>
</dbReference>
<evidence type="ECO:0000256" key="4">
    <source>
        <dbReference type="SAM" id="Phobius"/>
    </source>
</evidence>
<feature type="transmembrane region" description="Helical" evidence="4">
    <location>
        <begin position="32"/>
        <end position="55"/>
    </location>
</feature>
<keyword evidence="4" id="KW-1133">Transmembrane helix</keyword>
<evidence type="ECO:0000313" key="6">
    <source>
        <dbReference type="Proteomes" id="UP001140074"/>
    </source>
</evidence>
<evidence type="ECO:0000256" key="2">
    <source>
        <dbReference type="ARBA" id="ARBA00023180"/>
    </source>
</evidence>
<feature type="region of interest" description="Disordered" evidence="3">
    <location>
        <begin position="409"/>
        <end position="439"/>
    </location>
</feature>
<gene>
    <name evidence="5" type="primary">PPN1</name>
    <name evidence="5" type="ORF">GGH94_004409</name>
</gene>
<accession>A0A9W8IKF3</accession>
<dbReference type="EC" id="3.6.1.10" evidence="5"/>
<dbReference type="GO" id="GO:0008081">
    <property type="term" value="F:phosphoric diester hydrolase activity"/>
    <property type="evidence" value="ECO:0007669"/>
    <property type="project" value="TreeGrafter"/>
</dbReference>
<name>A0A9W8IKF3_9FUNG</name>
<proteinExistence type="predicted"/>
<dbReference type="PANTHER" id="PTHR10340">
    <property type="entry name" value="SPHINGOMYELIN PHOSPHODIESTERASE"/>
    <property type="match status" value="1"/>
</dbReference>
<keyword evidence="4" id="KW-0812">Transmembrane</keyword>
<dbReference type="GO" id="GO:0004309">
    <property type="term" value="F:exopolyphosphatase activity"/>
    <property type="evidence" value="ECO:0007669"/>
    <property type="project" value="TreeGrafter"/>
</dbReference>
<dbReference type="PANTHER" id="PTHR10340:SF55">
    <property type="entry name" value="ENDOPOLYPHOSPHATASE"/>
    <property type="match status" value="1"/>
</dbReference>
<comment type="caution">
    <text evidence="5">The sequence shown here is derived from an EMBL/GenBank/DDBJ whole genome shotgun (WGS) entry which is preliminary data.</text>
</comment>
<keyword evidence="2" id="KW-0325">Glycoprotein</keyword>
<keyword evidence="6" id="KW-1185">Reference proteome</keyword>
<protein>
    <submittedName>
        <fullName evidence="5">Endopolyphosphatase</fullName>
        <ecNumber evidence="5">3.6.1.10</ecNumber>
    </submittedName>
</protein>
<dbReference type="GO" id="GO:0000298">
    <property type="term" value="F:endopolyphosphatase activity"/>
    <property type="evidence" value="ECO:0007669"/>
    <property type="project" value="UniProtKB-EC"/>
</dbReference>
<evidence type="ECO:0000256" key="3">
    <source>
        <dbReference type="SAM" id="MobiDB-lite"/>
    </source>
</evidence>
<dbReference type="Proteomes" id="UP001140074">
    <property type="component" value="Unassembled WGS sequence"/>
</dbReference>